<dbReference type="Proteomes" id="UP000254508">
    <property type="component" value="Plasmid unnamed"/>
</dbReference>
<protein>
    <submittedName>
        <fullName evidence="1">Uncharacterized protein</fullName>
    </submittedName>
</protein>
<dbReference type="KEGG" id="err:DVR09_15985"/>
<evidence type="ECO:0000313" key="1">
    <source>
        <dbReference type="EMBL" id="AXK43953.1"/>
    </source>
</evidence>
<dbReference type="RefSeq" id="WP_115418266.1">
    <property type="nucleotide sequence ID" value="NZ_CP031358.1"/>
</dbReference>
<gene>
    <name evidence="1" type="ORF">DVR09_15985</name>
</gene>
<reference evidence="1 2" key="1">
    <citation type="submission" date="2018-07" db="EMBL/GenBank/DDBJ databases">
        <title>Genome sequence of Erythrobacter strain YH-07, an antagonistic bacterium isolated from Yellow Sea.</title>
        <authorList>
            <person name="Tang T."/>
            <person name="Liu Q."/>
            <person name="Sun X."/>
        </authorList>
    </citation>
    <scope>NUCLEOTIDE SEQUENCE [LARGE SCALE GENOMIC DNA]</scope>
    <source>
        <strain evidence="1 2">YH-07</strain>
        <plasmid evidence="1 2">unnamed</plasmid>
    </source>
</reference>
<accession>A0A345YJ51</accession>
<dbReference type="AlphaFoldDB" id="A0A345YJ51"/>
<name>A0A345YJ51_9SPHN</name>
<proteinExistence type="predicted"/>
<keyword evidence="2" id="KW-1185">Reference proteome</keyword>
<geneLocation type="plasmid" evidence="1 2">
    <name>unnamed</name>
</geneLocation>
<dbReference type="EMBL" id="CP031358">
    <property type="protein sequence ID" value="AXK43953.1"/>
    <property type="molecule type" value="Genomic_DNA"/>
</dbReference>
<organism evidence="1 2">
    <name type="scientific">Erythrobacter aureus</name>
    <dbReference type="NCBI Taxonomy" id="2182384"/>
    <lineage>
        <taxon>Bacteria</taxon>
        <taxon>Pseudomonadati</taxon>
        <taxon>Pseudomonadota</taxon>
        <taxon>Alphaproteobacteria</taxon>
        <taxon>Sphingomonadales</taxon>
        <taxon>Erythrobacteraceae</taxon>
        <taxon>Erythrobacter/Porphyrobacter group</taxon>
        <taxon>Erythrobacter</taxon>
    </lineage>
</organism>
<evidence type="ECO:0000313" key="2">
    <source>
        <dbReference type="Proteomes" id="UP000254508"/>
    </source>
</evidence>
<sequence length="144" mass="15597">MDKRFLARCWLIVTTSEEGADLPDAAERAAKLLTDYQVSDAELAGFNETAGTAIKSIASAVSGLEPKVEEAEGITEVTLNLNLEVTLDAADESAGENDVRRAFEMFNFSEHFLAGYNSQAGTAFVHFEIIQIVSLDIRQAPAAR</sequence>
<keyword evidence="1" id="KW-0614">Plasmid</keyword>